<comment type="caution">
    <text evidence="3">The sequence shown here is derived from an EMBL/GenBank/DDBJ whole genome shotgun (WGS) entry which is preliminary data.</text>
</comment>
<protein>
    <recommendedName>
        <fullName evidence="2">DUF6589 domain-containing protein</fullName>
    </recommendedName>
</protein>
<keyword evidence="4" id="KW-1185">Reference proteome</keyword>
<evidence type="ECO:0000256" key="1">
    <source>
        <dbReference type="SAM" id="MobiDB-lite"/>
    </source>
</evidence>
<organism evidence="3 4">
    <name type="scientific">Mycena pura</name>
    <dbReference type="NCBI Taxonomy" id="153505"/>
    <lineage>
        <taxon>Eukaryota</taxon>
        <taxon>Fungi</taxon>
        <taxon>Dikarya</taxon>
        <taxon>Basidiomycota</taxon>
        <taxon>Agaricomycotina</taxon>
        <taxon>Agaricomycetes</taxon>
        <taxon>Agaricomycetidae</taxon>
        <taxon>Agaricales</taxon>
        <taxon>Marasmiineae</taxon>
        <taxon>Mycenaceae</taxon>
        <taxon>Mycena</taxon>
    </lineage>
</organism>
<evidence type="ECO:0000259" key="2">
    <source>
        <dbReference type="Pfam" id="PF20231"/>
    </source>
</evidence>
<accession>A0AAD6UV49</accession>
<dbReference type="Pfam" id="PF20231">
    <property type="entry name" value="DUF6589"/>
    <property type="match status" value="1"/>
</dbReference>
<sequence length="977" mass="109398">MYTPRTEGRFLKERATQKRLQTIQTLKDVAVADKEAEAIAKAQELEDMKGYFDAVLNGLEKHGYSLADLMEYVFNPETRFQSGYDWRWRGFFAHKPVVQQLLGYWSSARAQTTRTFIWNWAYQLVRKVVAKEARRITSSGMLSKEKKTVNEDFFIKFSLRGISASLRALSPTAFGIFDAYSSTKRQEKTGSKGFLKKREVLAGSIALALLNGRSQKNSYTQAVCGTYLMATGAQRQHFSVLHGIGFSMGYSSIISQETKTKSTAEESSTKKRARAPGTLWQLSEACRATARALATTSLFLVMYDNINMMVRVAEQILGRKNTQENGTCATEVALHDTKLEDLLTADLDKGIANAPPLTVENLEFTETEAQFFHDNMIHTILRIIVRYGGEGFDHLKENLEKAQPVSADKIAVHQSMIHPLPAMEIDENSTKGNIEVIEAIIKELGLDVNDANYIKYVKILAGDQLTIARQRSILQVRLGHESGAQSWKHIVLMPGLFHAKIADCHGVLQTHFGKPSAGFRSPGSLGFHNTVLDRLPIVLTSLPPFRTCRDLIMVSLYARILHCLLLVSKKASLEDYMKDCSWEGLVGHAETIYEEFASADRVQELRELRVPDERRRDADIAAKAKGQKKAAPGSKKEPVPHIKKGDMVFENAILFVRDALLTREFADAIKAGDSGRIVLILKLFAFTYRGNGRTKYAHEMLHVLHNIVNVWSDGLRHTILHNWLLCPTNKTNAFVEVDLVQEHLNLWIKRIYKADGDAHSWDWLAFVSPCVDVLRRLATSMNRDLGSRQGNKHTIPDFDNDIHCLMASLTEHEVYVQKEGRVLDDDEMPAPDVLSAGAAALTHGTTSNPLQEFNAQFDQLRQRRELIPGHPAETAAVLDTSTDVPDSEMITVAGDNLTLDLDPLSALANPPDNEDEQDEQAPDEDFFADSPTLTRLDPEDVDLDMDDDWMLDPEPDSGSEYGSDDEANIQRSGSESD</sequence>
<gene>
    <name evidence="3" type="ORF">GGX14DRAFT_537569</name>
</gene>
<dbReference type="InterPro" id="IPR046496">
    <property type="entry name" value="DUF6589"/>
</dbReference>
<name>A0AAD6UV49_9AGAR</name>
<evidence type="ECO:0000313" key="4">
    <source>
        <dbReference type="Proteomes" id="UP001219525"/>
    </source>
</evidence>
<proteinExistence type="predicted"/>
<dbReference type="EMBL" id="JARJCW010000109">
    <property type="protein sequence ID" value="KAJ7193304.1"/>
    <property type="molecule type" value="Genomic_DNA"/>
</dbReference>
<dbReference type="Proteomes" id="UP001219525">
    <property type="component" value="Unassembled WGS sequence"/>
</dbReference>
<dbReference type="AlphaFoldDB" id="A0AAD6UV49"/>
<evidence type="ECO:0000313" key="3">
    <source>
        <dbReference type="EMBL" id="KAJ7193304.1"/>
    </source>
</evidence>
<reference evidence="3" key="1">
    <citation type="submission" date="2023-03" db="EMBL/GenBank/DDBJ databases">
        <title>Massive genome expansion in bonnet fungi (Mycena s.s.) driven by repeated elements and novel gene families across ecological guilds.</title>
        <authorList>
            <consortium name="Lawrence Berkeley National Laboratory"/>
            <person name="Harder C.B."/>
            <person name="Miyauchi S."/>
            <person name="Viragh M."/>
            <person name="Kuo A."/>
            <person name="Thoen E."/>
            <person name="Andreopoulos B."/>
            <person name="Lu D."/>
            <person name="Skrede I."/>
            <person name="Drula E."/>
            <person name="Henrissat B."/>
            <person name="Morin E."/>
            <person name="Kohler A."/>
            <person name="Barry K."/>
            <person name="LaButti K."/>
            <person name="Morin E."/>
            <person name="Salamov A."/>
            <person name="Lipzen A."/>
            <person name="Mereny Z."/>
            <person name="Hegedus B."/>
            <person name="Baldrian P."/>
            <person name="Stursova M."/>
            <person name="Weitz H."/>
            <person name="Taylor A."/>
            <person name="Grigoriev I.V."/>
            <person name="Nagy L.G."/>
            <person name="Martin F."/>
            <person name="Kauserud H."/>
        </authorList>
    </citation>
    <scope>NUCLEOTIDE SEQUENCE</scope>
    <source>
        <strain evidence="3">9144</strain>
    </source>
</reference>
<feature type="domain" description="DUF6589" evidence="2">
    <location>
        <begin position="353"/>
        <end position="793"/>
    </location>
</feature>
<feature type="compositionally biased region" description="Acidic residues" evidence="1">
    <location>
        <begin position="912"/>
        <end position="927"/>
    </location>
</feature>
<feature type="region of interest" description="Disordered" evidence="1">
    <location>
        <begin position="904"/>
        <end position="977"/>
    </location>
</feature>
<feature type="compositionally biased region" description="Acidic residues" evidence="1">
    <location>
        <begin position="939"/>
        <end position="967"/>
    </location>
</feature>